<dbReference type="Gene3D" id="2.120.10.30">
    <property type="entry name" value="TolB, C-terminal domain"/>
    <property type="match status" value="1"/>
</dbReference>
<keyword evidence="1" id="KW-0732">Signal</keyword>
<sequence>MNFKVVFLFVFLLNILSIQAQYDNYKYDAPDQVVWHASSKTWFVSNLGGGISLEKDSNGWISRIDQKGNFIAPFWIGKEEGMHAPSGMTITDDYLYVVDRDGVYQIDIANQKIETFIEIPDGEFLNDIVRAENGDLYISDFFGNKIYKIVANSKEVKVWLKTDRLEAPDGLYIDQGSLIVASWGVLSKAGTFETSKLGDILNINLKTKKITALAKEVGNLEGITKAGNYYYITDWASGKLLKVNSKKGSAIDFIIGLNHPTDPDFSEELQILAFPQHGTNQVLFIKLQD</sequence>
<evidence type="ECO:0000313" key="3">
    <source>
        <dbReference type="Proteomes" id="UP000198384"/>
    </source>
</evidence>
<dbReference type="EMBL" id="FZNT01000003">
    <property type="protein sequence ID" value="SNR43622.1"/>
    <property type="molecule type" value="Genomic_DNA"/>
</dbReference>
<dbReference type="InterPro" id="IPR011042">
    <property type="entry name" value="6-blade_b-propeller_TolB-like"/>
</dbReference>
<dbReference type="SUPFAM" id="SSF101898">
    <property type="entry name" value="NHL repeat"/>
    <property type="match status" value="1"/>
</dbReference>
<evidence type="ECO:0008006" key="4">
    <source>
        <dbReference type="Google" id="ProtNLM"/>
    </source>
</evidence>
<feature type="signal peptide" evidence="1">
    <location>
        <begin position="1"/>
        <end position="20"/>
    </location>
</feature>
<dbReference type="OrthoDB" id="7675395at2"/>
<dbReference type="RefSeq" id="WP_089380707.1">
    <property type="nucleotide sequence ID" value="NZ_FZNT01000003.1"/>
</dbReference>
<name>A0A238WAN7_9FLAO</name>
<proteinExistence type="predicted"/>
<keyword evidence="3" id="KW-1185">Reference proteome</keyword>
<protein>
    <recommendedName>
        <fullName evidence="4">Sugar lactone lactonase YvrE</fullName>
    </recommendedName>
</protein>
<dbReference type="AlphaFoldDB" id="A0A238WAN7"/>
<reference evidence="2 3" key="1">
    <citation type="submission" date="2017-06" db="EMBL/GenBank/DDBJ databases">
        <authorList>
            <person name="Kim H.J."/>
            <person name="Triplett B.A."/>
        </authorList>
    </citation>
    <scope>NUCLEOTIDE SEQUENCE [LARGE SCALE GENOMIC DNA]</scope>
    <source>
        <strain evidence="2 3">DSM 29150</strain>
    </source>
</reference>
<organism evidence="2 3">
    <name type="scientific">Lutibacter agarilyticus</name>
    <dbReference type="NCBI Taxonomy" id="1109740"/>
    <lineage>
        <taxon>Bacteria</taxon>
        <taxon>Pseudomonadati</taxon>
        <taxon>Bacteroidota</taxon>
        <taxon>Flavobacteriia</taxon>
        <taxon>Flavobacteriales</taxon>
        <taxon>Flavobacteriaceae</taxon>
        <taxon>Lutibacter</taxon>
    </lineage>
</organism>
<evidence type="ECO:0000256" key="1">
    <source>
        <dbReference type="SAM" id="SignalP"/>
    </source>
</evidence>
<accession>A0A238WAN7</accession>
<dbReference type="Proteomes" id="UP000198384">
    <property type="component" value="Unassembled WGS sequence"/>
</dbReference>
<evidence type="ECO:0000313" key="2">
    <source>
        <dbReference type="EMBL" id="SNR43622.1"/>
    </source>
</evidence>
<feature type="chain" id="PRO_5013280409" description="Sugar lactone lactonase YvrE" evidence="1">
    <location>
        <begin position="21"/>
        <end position="289"/>
    </location>
</feature>
<gene>
    <name evidence="2" type="ORF">SAMN06265371_10321</name>
</gene>